<feature type="compositionally biased region" description="Basic residues" evidence="1">
    <location>
        <begin position="461"/>
        <end position="478"/>
    </location>
</feature>
<dbReference type="EMBL" id="JAAPAO010000001">
    <property type="protein sequence ID" value="KAF4678323.1"/>
    <property type="molecule type" value="Genomic_DNA"/>
</dbReference>
<dbReference type="AlphaFoldDB" id="A0A7J6N375"/>
<dbReference type="InterPro" id="IPR019315">
    <property type="entry name" value="MMTA2_N"/>
</dbReference>
<dbReference type="PANTHER" id="PTHR14580">
    <property type="entry name" value="MULTIPLE MYELOMA TUMOR-ASSOCIATED PROTEIN 2 FAMILY MEMBER"/>
    <property type="match status" value="1"/>
</dbReference>
<dbReference type="Proteomes" id="UP000591131">
    <property type="component" value="Unassembled WGS sequence"/>
</dbReference>
<feature type="region of interest" description="Disordered" evidence="1">
    <location>
        <begin position="332"/>
        <end position="358"/>
    </location>
</feature>
<evidence type="ECO:0000259" key="2">
    <source>
        <dbReference type="Pfam" id="PF10159"/>
    </source>
</evidence>
<organism evidence="3 4">
    <name type="scientific">Perkinsus chesapeaki</name>
    <name type="common">Clam parasite</name>
    <name type="synonym">Perkinsus andrewsi</name>
    <dbReference type="NCBI Taxonomy" id="330153"/>
    <lineage>
        <taxon>Eukaryota</taxon>
        <taxon>Sar</taxon>
        <taxon>Alveolata</taxon>
        <taxon>Perkinsozoa</taxon>
        <taxon>Perkinsea</taxon>
        <taxon>Perkinsida</taxon>
        <taxon>Perkinsidae</taxon>
        <taxon>Perkinsus</taxon>
    </lineage>
</organism>
<dbReference type="PROSITE" id="PS51257">
    <property type="entry name" value="PROKAR_LIPOPROTEIN"/>
    <property type="match status" value="1"/>
</dbReference>
<feature type="compositionally biased region" description="Basic and acidic residues" evidence="1">
    <location>
        <begin position="406"/>
        <end position="415"/>
    </location>
</feature>
<feature type="compositionally biased region" description="Basic and acidic residues" evidence="1">
    <location>
        <begin position="335"/>
        <end position="351"/>
    </location>
</feature>
<dbReference type="PANTHER" id="PTHR14580:SF0">
    <property type="entry name" value="MULTIPLE MYELOMA TUMOR-ASSOCIATED PROTEIN 2"/>
    <property type="match status" value="1"/>
</dbReference>
<reference evidence="3 4" key="1">
    <citation type="submission" date="2020-04" db="EMBL/GenBank/DDBJ databases">
        <title>Perkinsus chesapeaki whole genome sequence.</title>
        <authorList>
            <person name="Bogema D.R."/>
        </authorList>
    </citation>
    <scope>NUCLEOTIDE SEQUENCE [LARGE SCALE GENOMIC DNA]</scope>
    <source>
        <strain evidence="3">ATCC PRA-425</strain>
    </source>
</reference>
<feature type="compositionally biased region" description="Basic residues" evidence="1">
    <location>
        <begin position="499"/>
        <end position="511"/>
    </location>
</feature>
<gene>
    <name evidence="3" type="ORF">FOL47_000052</name>
</gene>
<proteinExistence type="predicted"/>
<comment type="caution">
    <text evidence="3">The sequence shown here is derived from an EMBL/GenBank/DDBJ whole genome shotgun (WGS) entry which is preliminary data.</text>
</comment>
<evidence type="ECO:0000313" key="3">
    <source>
        <dbReference type="EMBL" id="KAF4678323.1"/>
    </source>
</evidence>
<keyword evidence="4" id="KW-1185">Reference proteome</keyword>
<feature type="region of interest" description="Disordered" evidence="1">
    <location>
        <begin position="406"/>
        <end position="542"/>
    </location>
</feature>
<feature type="compositionally biased region" description="Basic and acidic residues" evidence="1">
    <location>
        <begin position="479"/>
        <end position="498"/>
    </location>
</feature>
<dbReference type="InterPro" id="IPR039207">
    <property type="entry name" value="MMTAG2-like"/>
</dbReference>
<feature type="domain" description="Multiple myeloma tumor-associated protein 2-like N-terminal" evidence="2">
    <location>
        <begin position="233"/>
        <end position="309"/>
    </location>
</feature>
<dbReference type="Pfam" id="PF10159">
    <property type="entry name" value="MMtag"/>
    <property type="match status" value="1"/>
</dbReference>
<protein>
    <recommendedName>
        <fullName evidence="2">Multiple myeloma tumor-associated protein 2-like N-terminal domain-containing protein</fullName>
    </recommendedName>
</protein>
<accession>A0A7J6N375</accession>
<dbReference type="OrthoDB" id="5390672at2759"/>
<evidence type="ECO:0000313" key="4">
    <source>
        <dbReference type="Proteomes" id="UP000591131"/>
    </source>
</evidence>
<feature type="compositionally biased region" description="Basic and acidic residues" evidence="1">
    <location>
        <begin position="512"/>
        <end position="523"/>
    </location>
</feature>
<feature type="compositionally biased region" description="Basic and acidic residues" evidence="1">
    <location>
        <begin position="533"/>
        <end position="542"/>
    </location>
</feature>
<evidence type="ECO:0000256" key="1">
    <source>
        <dbReference type="SAM" id="MobiDB-lite"/>
    </source>
</evidence>
<sequence>MLTRTAVSLQASVPSVAALQACRHLVDQPHAIADRSPSSPLQRMRQALLEAARFKPKGAGEGRSFVSDLIEVEEMLTFAGMKSFVPTQSQSLMKLARLDADRHRDSRKETQIVQALNDIGLPGEVVYTSPRLSHIKLKWMKGAFAIPHEGCDEESLQRYARRIAETEVCKVAILDKWDTAANQRHYLKKALVALQRSGPTVEFADRKLGTVGVDSTCLVAMADIRPDGPPREGVRGGLEQFKWDDIKNISYKDREQYLGYSTRLGQLGKFGRWNRNDWWRKERRGAKQIEDERTSVQQYENEIMLEALGQKPKRLLLMRNDNLTPEQLAAIARGDNPDKPKDADGNVKDENALGPGDDEYETQKLIDEANAKKGMGYNPYAKQADQLYGKSNTTVLGEDGVTREVVKIDDDVKKEDEDEEGNREEWEYRPPSKRVLGPVMPGRDGIKEEREEEEEDPRDAKARRKAEKKLAKKIKKDKKKADKERKKEERRKRSDSRERSRRRRSRSRSPHRREDTYRDDRESRHHHHHHHRDRDGDRRRYD</sequence>
<name>A0A7J6N375_PERCH</name>